<feature type="domain" description="Aminotransferase class V" evidence="10">
    <location>
        <begin position="45"/>
        <end position="93"/>
    </location>
</feature>
<dbReference type="Proteomes" id="UP000694701">
    <property type="component" value="Unplaced"/>
</dbReference>
<evidence type="ECO:0000313" key="11">
    <source>
        <dbReference type="Ensembl" id="ENSCCRP00020021822.1"/>
    </source>
</evidence>
<dbReference type="Gene3D" id="1.10.260.50">
    <property type="match status" value="1"/>
</dbReference>
<dbReference type="InterPro" id="IPR020578">
    <property type="entry name" value="Aminotrans_V_PyrdxlP_BS"/>
</dbReference>
<reference evidence="11" key="1">
    <citation type="submission" date="2025-08" db="UniProtKB">
        <authorList>
            <consortium name="Ensembl"/>
        </authorList>
    </citation>
    <scope>IDENTIFICATION</scope>
</reference>
<sequence>MMNRTLSRKLLGSMCGISNPRLSFAQSAVNTVQREKGTDEPRPLYMDFQATTPMDPRVLDAMLPYQVNYYGNPHSRTHAYGWESESAMEKARKVSLCSSLYIFIREKKHIVTTQTEHKCVLDSCRIMEAEGFDVTYLPVKNNGLIDLKQLEETIRPDTSLVSIMTVNNEIGVKQPIKEIGHLCRSKNVFFHTDAAQAVGKIPINVNDWKVDLMSISGHKLYGPKGIGALYLRRRPRIRIEPLQSGGGQERGLRSGTVPTPLAVGLGAACEIAQQELEYDHKHVTVLANRLVQKIMAAIPDVVLNGDPDQRYPGCINLSFAYVEGESLLMALKDVALSSGSACTSASLEPSYVLRAIGTDEDLAHSSIRFGIGRFTTEDEVDYTVEKCVQQVKRLREMSPLWEMVQEGIDIKSIKWTQH</sequence>
<comment type="cofactor">
    <cofactor evidence="1 9">
        <name>pyridoxal 5'-phosphate</name>
        <dbReference type="ChEBI" id="CHEBI:597326"/>
    </cofactor>
</comment>
<evidence type="ECO:0000256" key="9">
    <source>
        <dbReference type="RuleBase" id="RU004504"/>
    </source>
</evidence>
<evidence type="ECO:0000313" key="12">
    <source>
        <dbReference type="Proteomes" id="UP000694701"/>
    </source>
</evidence>
<dbReference type="GO" id="GO:0031071">
    <property type="term" value="F:cysteine desulfurase activity"/>
    <property type="evidence" value="ECO:0007669"/>
    <property type="project" value="UniProtKB-EC"/>
</dbReference>
<accession>A0A8C2D600</accession>
<dbReference type="AlphaFoldDB" id="A0A8C2D600"/>
<dbReference type="InterPro" id="IPR015422">
    <property type="entry name" value="PyrdxlP-dep_Trfase_small"/>
</dbReference>
<dbReference type="GO" id="GO:0005739">
    <property type="term" value="C:mitochondrion"/>
    <property type="evidence" value="ECO:0007669"/>
    <property type="project" value="TreeGrafter"/>
</dbReference>
<dbReference type="PROSITE" id="PS00595">
    <property type="entry name" value="AA_TRANSFER_CLASS_5"/>
    <property type="match status" value="1"/>
</dbReference>
<keyword evidence="7" id="KW-0408">Iron</keyword>
<evidence type="ECO:0000256" key="3">
    <source>
        <dbReference type="ARBA" id="ARBA00012239"/>
    </source>
</evidence>
<dbReference type="EC" id="2.8.1.7" evidence="3"/>
<evidence type="ECO:0000256" key="5">
    <source>
        <dbReference type="ARBA" id="ARBA00022723"/>
    </source>
</evidence>
<feature type="domain" description="Aminotransferase class V" evidence="10">
    <location>
        <begin position="104"/>
        <end position="382"/>
    </location>
</feature>
<dbReference type="GO" id="GO:0005634">
    <property type="term" value="C:nucleus"/>
    <property type="evidence" value="ECO:0007669"/>
    <property type="project" value="TreeGrafter"/>
</dbReference>
<dbReference type="GO" id="GO:0046872">
    <property type="term" value="F:metal ion binding"/>
    <property type="evidence" value="ECO:0007669"/>
    <property type="project" value="UniProtKB-KW"/>
</dbReference>
<evidence type="ECO:0000256" key="7">
    <source>
        <dbReference type="ARBA" id="ARBA00023004"/>
    </source>
</evidence>
<dbReference type="Gene3D" id="3.40.640.10">
    <property type="entry name" value="Type I PLP-dependent aspartate aminotransferase-like (Major domain)"/>
    <property type="match status" value="1"/>
</dbReference>
<dbReference type="FunFam" id="3.90.1150.10:FF:000002">
    <property type="entry name" value="Cysteine desulfurase IscS"/>
    <property type="match status" value="1"/>
</dbReference>
<dbReference type="PANTHER" id="PTHR11601:SF34">
    <property type="entry name" value="CYSTEINE DESULFURASE"/>
    <property type="match status" value="1"/>
</dbReference>
<dbReference type="SUPFAM" id="SSF53383">
    <property type="entry name" value="PLP-dependent transferases"/>
    <property type="match status" value="1"/>
</dbReference>
<evidence type="ECO:0000256" key="8">
    <source>
        <dbReference type="ARBA" id="ARBA00023014"/>
    </source>
</evidence>
<evidence type="ECO:0000256" key="2">
    <source>
        <dbReference type="ARBA" id="ARBA00006490"/>
    </source>
</evidence>
<keyword evidence="6" id="KW-0663">Pyridoxal phosphate</keyword>
<dbReference type="PIRSF" id="PIRSF005572">
    <property type="entry name" value="NifS"/>
    <property type="match status" value="1"/>
</dbReference>
<dbReference type="GO" id="GO:0016226">
    <property type="term" value="P:iron-sulfur cluster assembly"/>
    <property type="evidence" value="ECO:0007669"/>
    <property type="project" value="TreeGrafter"/>
</dbReference>
<evidence type="ECO:0000256" key="1">
    <source>
        <dbReference type="ARBA" id="ARBA00001933"/>
    </source>
</evidence>
<keyword evidence="8" id="KW-0411">Iron-sulfur</keyword>
<dbReference type="Gene3D" id="3.90.1150.10">
    <property type="entry name" value="Aspartate Aminotransferase, domain 1"/>
    <property type="match status" value="1"/>
</dbReference>
<organism evidence="11 12">
    <name type="scientific">Cyprinus carpio</name>
    <name type="common">Common carp</name>
    <dbReference type="NCBI Taxonomy" id="7962"/>
    <lineage>
        <taxon>Eukaryota</taxon>
        <taxon>Metazoa</taxon>
        <taxon>Chordata</taxon>
        <taxon>Craniata</taxon>
        <taxon>Vertebrata</taxon>
        <taxon>Euteleostomi</taxon>
        <taxon>Actinopterygii</taxon>
        <taxon>Neopterygii</taxon>
        <taxon>Teleostei</taxon>
        <taxon>Ostariophysi</taxon>
        <taxon>Cypriniformes</taxon>
        <taxon>Cyprinidae</taxon>
        <taxon>Cyprininae</taxon>
        <taxon>Cyprinus</taxon>
    </lineage>
</organism>
<dbReference type="Ensembl" id="ENSCCRT00020023964.1">
    <property type="protein sequence ID" value="ENSCCRP00020021822.1"/>
    <property type="gene ID" value="ENSCCRG00020009963.1"/>
</dbReference>
<dbReference type="GO" id="GO:0051536">
    <property type="term" value="F:iron-sulfur cluster binding"/>
    <property type="evidence" value="ECO:0007669"/>
    <property type="project" value="UniProtKB-KW"/>
</dbReference>
<dbReference type="GO" id="GO:0005829">
    <property type="term" value="C:cytosol"/>
    <property type="evidence" value="ECO:0007669"/>
    <property type="project" value="TreeGrafter"/>
</dbReference>
<name>A0A8C2D600_CYPCA</name>
<evidence type="ECO:0000259" key="10">
    <source>
        <dbReference type="Pfam" id="PF00266"/>
    </source>
</evidence>
<dbReference type="InterPro" id="IPR015421">
    <property type="entry name" value="PyrdxlP-dep_Trfase_major"/>
</dbReference>
<comment type="similarity">
    <text evidence="2">Belongs to the class-V pyridoxal-phosphate-dependent aminotransferase family. NifS/IscS subfamily.</text>
</comment>
<dbReference type="InterPro" id="IPR015424">
    <property type="entry name" value="PyrdxlP-dep_Trfase"/>
</dbReference>
<dbReference type="InterPro" id="IPR016454">
    <property type="entry name" value="Cysteine_dSase"/>
</dbReference>
<evidence type="ECO:0000256" key="6">
    <source>
        <dbReference type="ARBA" id="ARBA00022898"/>
    </source>
</evidence>
<evidence type="ECO:0000256" key="4">
    <source>
        <dbReference type="ARBA" id="ARBA00022679"/>
    </source>
</evidence>
<dbReference type="Pfam" id="PF00266">
    <property type="entry name" value="Aminotran_5"/>
    <property type="match status" value="2"/>
</dbReference>
<dbReference type="PANTHER" id="PTHR11601">
    <property type="entry name" value="CYSTEINE DESULFURYLASE FAMILY MEMBER"/>
    <property type="match status" value="1"/>
</dbReference>
<keyword evidence="5" id="KW-0479">Metal-binding</keyword>
<protein>
    <recommendedName>
        <fullName evidence="3">cysteine desulfurase</fullName>
        <ecNumber evidence="3">2.8.1.7</ecNumber>
    </recommendedName>
</protein>
<dbReference type="InterPro" id="IPR000192">
    <property type="entry name" value="Aminotrans_V_dom"/>
</dbReference>
<proteinExistence type="inferred from homology"/>
<keyword evidence="4" id="KW-0808">Transferase</keyword>